<feature type="non-terminal residue" evidence="2">
    <location>
        <position position="1"/>
    </location>
</feature>
<evidence type="ECO:0000313" key="2">
    <source>
        <dbReference type="EMBL" id="JAT41456.1"/>
    </source>
</evidence>
<dbReference type="PANTHER" id="PTHR14303:SF0">
    <property type="entry name" value="DNA POLYMERASE DELTA SUBUNIT 4"/>
    <property type="match status" value="1"/>
</dbReference>
<dbReference type="Pfam" id="PF04081">
    <property type="entry name" value="DNA_pol_delta_4"/>
    <property type="match status" value="1"/>
</dbReference>
<sequence>EREREMASGGIKGFYRQRKKAPIAGGISKPSAAASSKRKGAAANKGPSAASVGSDAVRPPTLVSHGSLDLDDSEYGPEEEALRQFDMDMRYGPCLGVTRLERWERAATLGLNPPPELQGLLRPPLGASPAKLECLWEGRI</sequence>
<feature type="region of interest" description="Disordered" evidence="1">
    <location>
        <begin position="1"/>
        <end position="76"/>
    </location>
</feature>
<proteinExistence type="predicted"/>
<dbReference type="InterPro" id="IPR007218">
    <property type="entry name" value="DNA_pol_delta_4"/>
</dbReference>
<dbReference type="GO" id="GO:0006261">
    <property type="term" value="P:DNA-templated DNA replication"/>
    <property type="evidence" value="ECO:0007669"/>
    <property type="project" value="TreeGrafter"/>
</dbReference>
<accession>A0A1D1XGF8</accession>
<evidence type="ECO:0000256" key="1">
    <source>
        <dbReference type="SAM" id="MobiDB-lite"/>
    </source>
</evidence>
<dbReference type="GO" id="GO:0000731">
    <property type="term" value="P:DNA synthesis involved in DNA repair"/>
    <property type="evidence" value="ECO:0007669"/>
    <property type="project" value="InterPro"/>
</dbReference>
<feature type="compositionally biased region" description="Low complexity" evidence="1">
    <location>
        <begin position="24"/>
        <end position="46"/>
    </location>
</feature>
<dbReference type="GO" id="GO:0003887">
    <property type="term" value="F:DNA-directed DNA polymerase activity"/>
    <property type="evidence" value="ECO:0007669"/>
    <property type="project" value="TreeGrafter"/>
</dbReference>
<dbReference type="EMBL" id="GDJX01026480">
    <property type="protein sequence ID" value="JAT41456.1"/>
    <property type="molecule type" value="Transcribed_RNA"/>
</dbReference>
<name>A0A1D1XGF8_9ARAE</name>
<gene>
    <name evidence="2" type="primary">POLD4</name>
    <name evidence="2" type="ORF">g.36896</name>
</gene>
<dbReference type="GO" id="GO:0043625">
    <property type="term" value="C:delta DNA polymerase complex"/>
    <property type="evidence" value="ECO:0007669"/>
    <property type="project" value="TreeGrafter"/>
</dbReference>
<reference evidence="2" key="1">
    <citation type="submission" date="2015-07" db="EMBL/GenBank/DDBJ databases">
        <title>Transcriptome Assembly of Anthurium amnicola.</title>
        <authorList>
            <person name="Suzuki J."/>
        </authorList>
    </citation>
    <scope>NUCLEOTIDE SEQUENCE</scope>
</reference>
<dbReference type="PANTHER" id="PTHR14303">
    <property type="entry name" value="DNA POLYMERASE DELTA SUBUNIT 4"/>
    <property type="match status" value="1"/>
</dbReference>
<protein>
    <submittedName>
        <fullName evidence="2">DNA polymerase delta subunit 4</fullName>
    </submittedName>
</protein>
<organism evidence="2">
    <name type="scientific">Anthurium amnicola</name>
    <dbReference type="NCBI Taxonomy" id="1678845"/>
    <lineage>
        <taxon>Eukaryota</taxon>
        <taxon>Viridiplantae</taxon>
        <taxon>Streptophyta</taxon>
        <taxon>Embryophyta</taxon>
        <taxon>Tracheophyta</taxon>
        <taxon>Spermatophyta</taxon>
        <taxon>Magnoliopsida</taxon>
        <taxon>Liliopsida</taxon>
        <taxon>Araceae</taxon>
        <taxon>Pothoideae</taxon>
        <taxon>Potheae</taxon>
        <taxon>Anthurium</taxon>
    </lineage>
</organism>
<dbReference type="AlphaFoldDB" id="A0A1D1XGF8"/>